<sequence>MSRRKRKSTRDARQPPAIQKQKKPEAKLPKGLTTDAFSNVLARLGSGTPNLMEGTDYTLTRLTQNYQLMNTLYREHWIIRKIIDTIPEDMTRNWITITTQLPPDEIRKIDKLWRVRRVRQKILTGLKWGRLYGGAVGLIMIEGHDDILHQPLDFDMIMPGSFKGLMILDRWSGVYPSPELVDDIDDPEFGLPESYQVTIDGGQTMNVHHSRIVRFIGRELPYWEKLAEVYWGASEVEVVFDELKKRDNTSWNIAQLVFLANLRVMKSEDLGAMLAIGDERLQNDVYNTIQIQNWLMSNMGLNVIGKNDDFQTHQYTFTGLNDIYESFMLDVAGACQIPVTKLFGRAPAGMNATGESDMQNYYEVVQQQQESTLGPILDKLLPIMCMSEFGAIPDDIDYTFDPIRTPNDKDVAELVDKKTTSIINVFQAGIIDQKTALKELKQMSETTGMFTNITDDDIENADDTTHQGEFGFGGDLDCGEDEYALGTQTPYRADLPQGDTSGSEKFRRVLDRFRRRLRNS</sequence>
<evidence type="ECO:0000256" key="1">
    <source>
        <dbReference type="SAM" id="MobiDB-lite"/>
    </source>
</evidence>
<name>A0A518V4Z6_BRELA</name>
<dbReference type="NCBIfam" id="TIGR01555">
    <property type="entry name" value="phge_rel_HI1409"/>
    <property type="match status" value="1"/>
</dbReference>
<organism evidence="3 4">
    <name type="scientific">Brevibacillus laterosporus</name>
    <name type="common">Bacillus laterosporus</name>
    <dbReference type="NCBI Taxonomy" id="1465"/>
    <lineage>
        <taxon>Bacteria</taxon>
        <taxon>Bacillati</taxon>
        <taxon>Bacillota</taxon>
        <taxon>Bacilli</taxon>
        <taxon>Bacillales</taxon>
        <taxon>Paenibacillaceae</taxon>
        <taxon>Brevibacillus</taxon>
    </lineage>
</organism>
<proteinExistence type="predicted"/>
<dbReference type="OrthoDB" id="2019396at2"/>
<keyword evidence="4" id="KW-1185">Reference proteome</keyword>
<dbReference type="AlphaFoldDB" id="A0A518V4Z6"/>
<dbReference type="InterPro" id="IPR024459">
    <property type="entry name" value="Acb1-like_N"/>
</dbReference>
<feature type="region of interest" description="Disordered" evidence="1">
    <location>
        <begin position="1"/>
        <end position="26"/>
    </location>
</feature>
<accession>A0A518V4Z6</accession>
<protein>
    <submittedName>
        <fullName evidence="3">DUF1073 domain-containing protein</fullName>
    </submittedName>
</protein>
<evidence type="ECO:0000259" key="2">
    <source>
        <dbReference type="Pfam" id="PF06381"/>
    </source>
</evidence>
<dbReference type="EMBL" id="CP033464">
    <property type="protein sequence ID" value="QDX92058.1"/>
    <property type="molecule type" value="Genomic_DNA"/>
</dbReference>
<dbReference type="Proteomes" id="UP000319432">
    <property type="component" value="Chromosome"/>
</dbReference>
<feature type="domain" description="Anti-CBASS protein Acb1-like N-terminal" evidence="2">
    <location>
        <begin position="70"/>
        <end position="421"/>
    </location>
</feature>
<evidence type="ECO:0000313" key="4">
    <source>
        <dbReference type="Proteomes" id="UP000319432"/>
    </source>
</evidence>
<reference evidence="3 4" key="1">
    <citation type="submission" date="2018-11" db="EMBL/GenBank/DDBJ databases">
        <title>Phylogenetic determinants of toxin gene distribution in genomes of Brevibacillus laterosporus.</title>
        <authorList>
            <person name="Glare T.R."/>
            <person name="Durrant A."/>
            <person name="Berry C."/>
            <person name="Palma L."/>
            <person name="Ormskirk M."/>
            <person name="Cox M.O."/>
        </authorList>
    </citation>
    <scope>NUCLEOTIDE SEQUENCE [LARGE SCALE GENOMIC DNA]</scope>
    <source>
        <strain evidence="3 4">1821L</strain>
    </source>
</reference>
<gene>
    <name evidence="3" type="ORF">EEL30_06555</name>
</gene>
<evidence type="ECO:0000313" key="3">
    <source>
        <dbReference type="EMBL" id="QDX92058.1"/>
    </source>
</evidence>
<dbReference type="Pfam" id="PF06381">
    <property type="entry name" value="Phage_portal_3"/>
    <property type="match status" value="1"/>
</dbReference>
<dbReference type="InterPro" id="IPR006445">
    <property type="entry name" value="Phage-assoc_HI1409"/>
</dbReference>